<dbReference type="GO" id="GO:0004030">
    <property type="term" value="F:aldehyde dehydrogenase [NAD(P)+] activity"/>
    <property type="evidence" value="ECO:0007669"/>
    <property type="project" value="UniProtKB-ARBA"/>
</dbReference>
<dbReference type="PANTHER" id="PTHR11699">
    <property type="entry name" value="ALDEHYDE DEHYDROGENASE-RELATED"/>
    <property type="match status" value="1"/>
</dbReference>
<keyword evidence="5" id="KW-1185">Reference proteome</keyword>
<evidence type="ECO:0000259" key="3">
    <source>
        <dbReference type="Pfam" id="PF00171"/>
    </source>
</evidence>
<dbReference type="EMBL" id="LWDG02000775">
    <property type="protein sequence ID" value="KAE8262521.1"/>
    <property type="molecule type" value="Genomic_DNA"/>
</dbReference>
<feature type="non-terminal residue" evidence="4">
    <location>
        <position position="1"/>
    </location>
</feature>
<sequence>SRRVSRKAPKSRSAASDTVPRATSSNLRSSPTSRRPTPSPRLKSSDLCVSPFSTLADLIDKANDSYYGLAAAVFTRDISRALETANRLQAGTVWINTYNGLDAQDPFGGYKQSGIGRELGEYALANYTNVKAVHVNPEVDSPTRQQENANSYDYDHHRDRDTESLMAHRPRLRSCSFDSLVPSLLCDSGPNTRILVQSTNRAEPVERLSSPSTKECLLDSEDAVPCNEFVQIVAAVSTTLRHKQGTLRPDKEVRKRNTRSL</sequence>
<proteinExistence type="inferred from homology"/>
<evidence type="ECO:0000313" key="4">
    <source>
        <dbReference type="EMBL" id="KAE8262521.1"/>
    </source>
</evidence>
<reference evidence="4" key="2">
    <citation type="journal article" date="2019" name="IMA Fungus">
        <title>Genome sequencing and comparison of five Tilletia species to identify candidate genes for the detection of regulated species infecting wheat.</title>
        <authorList>
            <person name="Nguyen H.D.T."/>
            <person name="Sultana T."/>
            <person name="Kesanakurti P."/>
            <person name="Hambleton S."/>
        </authorList>
    </citation>
    <scope>NUCLEOTIDE SEQUENCE</scope>
    <source>
        <strain evidence="4">DAOMC 236422</strain>
    </source>
</reference>
<protein>
    <recommendedName>
        <fullName evidence="3">Aldehyde dehydrogenase domain-containing protein</fullName>
    </recommendedName>
</protein>
<reference evidence="4" key="1">
    <citation type="submission" date="2016-04" db="EMBL/GenBank/DDBJ databases">
        <authorList>
            <person name="Nguyen H.D."/>
            <person name="Samba Siva P."/>
            <person name="Cullis J."/>
            <person name="Levesque C.A."/>
            <person name="Hambleton S."/>
        </authorList>
    </citation>
    <scope>NUCLEOTIDE SEQUENCE</scope>
    <source>
        <strain evidence="4">DAOMC 236422</strain>
    </source>
</reference>
<gene>
    <name evidence="4" type="ORF">A4X09_0g7441</name>
</gene>
<name>A0A8X7N253_9BASI</name>
<dbReference type="InterPro" id="IPR016163">
    <property type="entry name" value="Ald_DH_C"/>
</dbReference>
<evidence type="ECO:0000313" key="5">
    <source>
        <dbReference type="Proteomes" id="UP000078113"/>
    </source>
</evidence>
<organism evidence="4 5">
    <name type="scientific">Tilletia walkeri</name>
    <dbReference type="NCBI Taxonomy" id="117179"/>
    <lineage>
        <taxon>Eukaryota</taxon>
        <taxon>Fungi</taxon>
        <taxon>Dikarya</taxon>
        <taxon>Basidiomycota</taxon>
        <taxon>Ustilaginomycotina</taxon>
        <taxon>Exobasidiomycetes</taxon>
        <taxon>Tilletiales</taxon>
        <taxon>Tilletiaceae</taxon>
        <taxon>Tilletia</taxon>
    </lineage>
</organism>
<dbReference type="Pfam" id="PF00171">
    <property type="entry name" value="Aldedh"/>
    <property type="match status" value="1"/>
</dbReference>
<feature type="compositionally biased region" description="Basic residues" evidence="2">
    <location>
        <begin position="1"/>
        <end position="10"/>
    </location>
</feature>
<evidence type="ECO:0000256" key="1">
    <source>
        <dbReference type="ARBA" id="ARBA00009986"/>
    </source>
</evidence>
<feature type="domain" description="Aldehyde dehydrogenase" evidence="3">
    <location>
        <begin position="47"/>
        <end position="133"/>
    </location>
</feature>
<dbReference type="Gene3D" id="3.40.309.10">
    <property type="entry name" value="Aldehyde Dehydrogenase, Chain A, domain 2"/>
    <property type="match status" value="1"/>
</dbReference>
<comment type="caution">
    <text evidence="4">The sequence shown here is derived from an EMBL/GenBank/DDBJ whole genome shotgun (WGS) entry which is preliminary data.</text>
</comment>
<dbReference type="SUPFAM" id="SSF53720">
    <property type="entry name" value="ALDH-like"/>
    <property type="match status" value="1"/>
</dbReference>
<dbReference type="InterPro" id="IPR016161">
    <property type="entry name" value="Ald_DH/histidinol_DH"/>
</dbReference>
<comment type="similarity">
    <text evidence="1">Belongs to the aldehyde dehydrogenase family.</text>
</comment>
<dbReference type="InterPro" id="IPR015590">
    <property type="entry name" value="Aldehyde_DH_dom"/>
</dbReference>
<accession>A0A8X7N253</accession>
<dbReference type="InterPro" id="IPR016162">
    <property type="entry name" value="Ald_DH_N"/>
</dbReference>
<dbReference type="Proteomes" id="UP000078113">
    <property type="component" value="Unassembled WGS sequence"/>
</dbReference>
<dbReference type="FunFam" id="3.40.605.10:FF:000026">
    <property type="entry name" value="Aldehyde dehydrogenase, putative"/>
    <property type="match status" value="1"/>
</dbReference>
<feature type="region of interest" description="Disordered" evidence="2">
    <location>
        <begin position="1"/>
        <end position="45"/>
    </location>
</feature>
<dbReference type="Gene3D" id="3.40.605.10">
    <property type="entry name" value="Aldehyde Dehydrogenase, Chain A, domain 1"/>
    <property type="match status" value="1"/>
</dbReference>
<feature type="compositionally biased region" description="Low complexity" evidence="2">
    <location>
        <begin position="23"/>
        <end position="42"/>
    </location>
</feature>
<dbReference type="AlphaFoldDB" id="A0A8X7N253"/>
<evidence type="ECO:0000256" key="2">
    <source>
        <dbReference type="SAM" id="MobiDB-lite"/>
    </source>
</evidence>